<accession>A0A5Q4VDP3</accession>
<dbReference type="OrthoDB" id="9808684at2"/>
<organism evidence="2 3">
    <name type="scientific">Desulfobotulus mexicanus</name>
    <dbReference type="NCBI Taxonomy" id="2586642"/>
    <lineage>
        <taxon>Bacteria</taxon>
        <taxon>Pseudomonadati</taxon>
        <taxon>Thermodesulfobacteriota</taxon>
        <taxon>Desulfobacteria</taxon>
        <taxon>Desulfobacterales</taxon>
        <taxon>Desulfobacteraceae</taxon>
        <taxon>Desulfobotulus</taxon>
    </lineage>
</organism>
<dbReference type="AlphaFoldDB" id="A0A5Q4VDP3"/>
<reference evidence="2 3" key="1">
    <citation type="submission" date="2019-06" db="EMBL/GenBank/DDBJ databases">
        <title>Desulfobotulus mexicanus sp. nov., a novel sulfate-reducing bacterium isolated from the sediment of an alkaline crater lake in Mexico.</title>
        <authorList>
            <person name="Hirschler-Rea A."/>
        </authorList>
    </citation>
    <scope>NUCLEOTIDE SEQUENCE [LARGE SCALE GENOMIC DNA]</scope>
    <source>
        <strain evidence="2 3">PAR22N</strain>
    </source>
</reference>
<dbReference type="InterPro" id="IPR012547">
    <property type="entry name" value="PDDEXK_9"/>
</dbReference>
<dbReference type="PANTHER" id="PTHR34825">
    <property type="entry name" value="CONSERVED PROTEIN, WITH A WEAK D-GALACTARATE DEHYDRATASE/ALTRONATE HYDROLASE DOMAIN"/>
    <property type="match status" value="1"/>
</dbReference>
<dbReference type="Proteomes" id="UP000321899">
    <property type="component" value="Unassembled WGS sequence"/>
</dbReference>
<dbReference type="RefSeq" id="WP_139446005.1">
    <property type="nucleotide sequence ID" value="NZ_VDMB01000002.1"/>
</dbReference>
<sequence>MKKRILYGEANYPAIVRENGYFVDKTAYIQKLETVKNAVFLRPRRFGKSLLCTMLESYYSVLYKENFEEFFGHTWIGKNPTPLHNAFLVLHLDFSTIETGDLEVMEKSFDHTVNLALQSLVNRNTCFLDDKPLLNLENSSVSNLKSVINKIQDNKLPLLYVIIDEYDNFANQLITAHKDHLYKQLMADDGFLKTFFKLLKEGRKTGAIHNVFITGVLPVTMDELASGFNIATFITLEPDFENMIGFTQSEVDLLLDDIYRDYDINPDTRNEVQDVIKNQYNGYHFINPEGEAVYNSTILQYFLSWFTKYSTMPKHLTDMNLKTDILWIKRITGSNPDLTEGFVTQLTTQNSIDYDDTLLTQKFNMSQFFEKGFFPISFFYLGMLTRKNDFALTLPNLNMRRIFVEYFNELYRIDVSTGYGDMMQYFVKTLDLKPLFAGYWQEYVSQLPEAVFSQVNENFYRTTFYELCSRYLSRWFTWNVERSYPKGRTDLEFVGKFNECFAGIRMVIEFKYFSNAAFKKFNISIENFTMISEDTEQIAGYVEGLKKEYPEAKVSQHVIYCFGNGGFKVFDI</sequence>
<name>A0A5Q4VDP3_9BACT</name>
<dbReference type="Pfam" id="PF09820">
    <property type="entry name" value="AAA-ATPase_like"/>
    <property type="match status" value="1"/>
</dbReference>
<protein>
    <submittedName>
        <fullName evidence="2">AAA family ATPase</fullName>
    </submittedName>
</protein>
<evidence type="ECO:0000313" key="2">
    <source>
        <dbReference type="EMBL" id="TYT75819.1"/>
    </source>
</evidence>
<evidence type="ECO:0000313" key="3">
    <source>
        <dbReference type="Proteomes" id="UP000321899"/>
    </source>
</evidence>
<keyword evidence="3" id="KW-1185">Reference proteome</keyword>
<proteinExistence type="predicted"/>
<feature type="domain" description="AAA-ATPase-like" evidence="1">
    <location>
        <begin position="7"/>
        <end position="224"/>
    </location>
</feature>
<dbReference type="Pfam" id="PF08011">
    <property type="entry name" value="PDDEXK_9"/>
    <property type="match status" value="1"/>
</dbReference>
<dbReference type="PANTHER" id="PTHR34825:SF2">
    <property type="entry name" value="AAA-ATPASE-LIKE DOMAIN-CONTAINING PROTEIN"/>
    <property type="match status" value="1"/>
</dbReference>
<dbReference type="EMBL" id="VDMB01000002">
    <property type="protein sequence ID" value="TYT75819.1"/>
    <property type="molecule type" value="Genomic_DNA"/>
</dbReference>
<evidence type="ECO:0000259" key="1">
    <source>
        <dbReference type="Pfam" id="PF09820"/>
    </source>
</evidence>
<dbReference type="InterPro" id="IPR018631">
    <property type="entry name" value="AAA-ATPase-like_dom"/>
</dbReference>
<gene>
    <name evidence="2" type="ORF">FIM25_02625</name>
</gene>
<comment type="caution">
    <text evidence="2">The sequence shown here is derived from an EMBL/GenBank/DDBJ whole genome shotgun (WGS) entry which is preliminary data.</text>
</comment>